<reference evidence="2" key="1">
    <citation type="submission" date="2022-10" db="EMBL/GenBank/DDBJ databases">
        <title>Tapping the CABI collections for fungal endophytes: first genome assemblies for Collariella, Neodidymelliopsis, Ascochyta clinopodiicola, Didymella pomorum, Didymosphaeria variabile, Neocosmospora piperis and Neocucurbitaria cava.</title>
        <authorList>
            <person name="Hill R."/>
        </authorList>
    </citation>
    <scope>NUCLEOTIDE SEQUENCE</scope>
    <source>
        <strain evidence="2">IMI 356815</strain>
    </source>
</reference>
<dbReference type="PROSITE" id="PS51819">
    <property type="entry name" value="VOC"/>
    <property type="match status" value="1"/>
</dbReference>
<protein>
    <recommendedName>
        <fullName evidence="1">VOC domain-containing protein</fullName>
    </recommendedName>
</protein>
<dbReference type="FunFam" id="3.10.180.10:FF:000039">
    <property type="entry name" value="Trihydroxytoluene oxygenase (AFU_orthologue AFUA_8G02470)"/>
    <property type="match status" value="1"/>
</dbReference>
<accession>A0A9W8XZ72</accession>
<gene>
    <name evidence="2" type="ORF">N0V89_001691</name>
</gene>
<sequence>MVTEESTNGRTNGGGVGDIAHAVEPAAQDFSFMDLAAKITIVRMGHVYYKHKDVERAQKFLEAFGLTETKRAENKFYYRGYGTEPFVYCAEKADEDAFGGVGVIVESIKDLVLARKIIPTASQIYELKDTPGGGQCVTFTDPVDGFPFHLVYGQTPIAPSADYPFLEFNFVGRNLKNVERFNVFPNVKQRHAGQYQRFQKGPAPVHKLGHFGICVTNFEQQYKFYTTKFNLKPSDVSIGADSRDPSLQ</sequence>
<name>A0A9W8XZ72_9PLEO</name>
<dbReference type="InterPro" id="IPR029068">
    <property type="entry name" value="Glyas_Bleomycin-R_OHBP_Dase"/>
</dbReference>
<proteinExistence type="predicted"/>
<dbReference type="GeneID" id="80905221"/>
<evidence type="ECO:0000313" key="3">
    <source>
        <dbReference type="Proteomes" id="UP001140513"/>
    </source>
</evidence>
<dbReference type="RefSeq" id="XP_056077324.1">
    <property type="nucleotide sequence ID" value="XM_056210502.1"/>
</dbReference>
<feature type="domain" description="VOC" evidence="1">
    <location>
        <begin position="43"/>
        <end position="153"/>
    </location>
</feature>
<dbReference type="Proteomes" id="UP001140513">
    <property type="component" value="Unassembled WGS sequence"/>
</dbReference>
<evidence type="ECO:0000313" key="2">
    <source>
        <dbReference type="EMBL" id="KAJ4361122.1"/>
    </source>
</evidence>
<keyword evidence="3" id="KW-1185">Reference proteome</keyword>
<dbReference type="InterPro" id="IPR037523">
    <property type="entry name" value="VOC_core"/>
</dbReference>
<organism evidence="2 3">
    <name type="scientific">Didymosphaeria variabile</name>
    <dbReference type="NCBI Taxonomy" id="1932322"/>
    <lineage>
        <taxon>Eukaryota</taxon>
        <taxon>Fungi</taxon>
        <taxon>Dikarya</taxon>
        <taxon>Ascomycota</taxon>
        <taxon>Pezizomycotina</taxon>
        <taxon>Dothideomycetes</taxon>
        <taxon>Pleosporomycetidae</taxon>
        <taxon>Pleosporales</taxon>
        <taxon>Massarineae</taxon>
        <taxon>Didymosphaeriaceae</taxon>
        <taxon>Didymosphaeria</taxon>
    </lineage>
</organism>
<dbReference type="Gene3D" id="3.10.180.10">
    <property type="entry name" value="2,3-Dihydroxybiphenyl 1,2-Dioxygenase, domain 1"/>
    <property type="match status" value="1"/>
</dbReference>
<dbReference type="OrthoDB" id="3360610at2759"/>
<comment type="caution">
    <text evidence="2">The sequence shown here is derived from an EMBL/GenBank/DDBJ whole genome shotgun (WGS) entry which is preliminary data.</text>
</comment>
<dbReference type="EMBL" id="JAPEUX010000001">
    <property type="protein sequence ID" value="KAJ4361122.1"/>
    <property type="molecule type" value="Genomic_DNA"/>
</dbReference>
<evidence type="ECO:0000259" key="1">
    <source>
        <dbReference type="PROSITE" id="PS51819"/>
    </source>
</evidence>
<dbReference type="SUPFAM" id="SSF54593">
    <property type="entry name" value="Glyoxalase/Bleomycin resistance protein/Dihydroxybiphenyl dioxygenase"/>
    <property type="match status" value="1"/>
</dbReference>
<dbReference type="AlphaFoldDB" id="A0A9W8XZ72"/>